<organism evidence="1 2">
    <name type="scientific">Rhododendron molle</name>
    <name type="common">Chinese azalea</name>
    <name type="synonym">Azalea mollis</name>
    <dbReference type="NCBI Taxonomy" id="49168"/>
    <lineage>
        <taxon>Eukaryota</taxon>
        <taxon>Viridiplantae</taxon>
        <taxon>Streptophyta</taxon>
        <taxon>Embryophyta</taxon>
        <taxon>Tracheophyta</taxon>
        <taxon>Spermatophyta</taxon>
        <taxon>Magnoliopsida</taxon>
        <taxon>eudicotyledons</taxon>
        <taxon>Gunneridae</taxon>
        <taxon>Pentapetalae</taxon>
        <taxon>asterids</taxon>
        <taxon>Ericales</taxon>
        <taxon>Ericaceae</taxon>
        <taxon>Ericoideae</taxon>
        <taxon>Rhodoreae</taxon>
        <taxon>Rhododendron</taxon>
    </lineage>
</organism>
<evidence type="ECO:0000313" key="1">
    <source>
        <dbReference type="EMBL" id="KAI8569462.1"/>
    </source>
</evidence>
<proteinExistence type="predicted"/>
<accession>A0ACC0PWR3</accession>
<comment type="caution">
    <text evidence="1">The sequence shown here is derived from an EMBL/GenBank/DDBJ whole genome shotgun (WGS) entry which is preliminary data.</text>
</comment>
<keyword evidence="2" id="KW-1185">Reference proteome</keyword>
<name>A0ACC0PWR3_RHOML</name>
<reference evidence="1" key="1">
    <citation type="submission" date="2022-02" db="EMBL/GenBank/DDBJ databases">
        <title>Plant Genome Project.</title>
        <authorList>
            <person name="Zhang R.-G."/>
        </authorList>
    </citation>
    <scope>NUCLEOTIDE SEQUENCE</scope>
    <source>
        <strain evidence="1">AT1</strain>
    </source>
</reference>
<dbReference type="EMBL" id="CM046389">
    <property type="protein sequence ID" value="KAI8569462.1"/>
    <property type="molecule type" value="Genomic_DNA"/>
</dbReference>
<gene>
    <name evidence="1" type="ORF">RHMOL_Rhmol02G0281400</name>
</gene>
<dbReference type="Proteomes" id="UP001062846">
    <property type="component" value="Chromosome 2"/>
</dbReference>
<sequence>MDGEYLHMEFLEASFKRFASEGRLVFKARLQRTMQILHSWSYILAKVGLVSRDLEIRFGLASKPTVPIQVKKMSLGNNTLFLGDNASVSVDASRYRGNKANCIYYTYDCWESYNDVKQGGGKDMGIFDLEDESPMPCYNGESFSSICPPMWVNPSSV</sequence>
<evidence type="ECO:0000313" key="2">
    <source>
        <dbReference type="Proteomes" id="UP001062846"/>
    </source>
</evidence>
<protein>
    <submittedName>
        <fullName evidence="1">Uncharacterized protein</fullName>
    </submittedName>
</protein>